<dbReference type="RefSeq" id="WP_173073271.1">
    <property type="nucleotide sequence ID" value="NZ_BAABJB010000044.1"/>
</dbReference>
<evidence type="ECO:0000313" key="1">
    <source>
        <dbReference type="EMBL" id="GFJ86664.1"/>
    </source>
</evidence>
<sequence>MSRRYLPWWRQGAAALVTVADAPGLPSRAELAVTATVNAGPAATVTARLYGPGEVGGIDARQVIRTEPPPGTPDFEPNYFPAVELDAPDLPWAFTPATANAAGQLRPWLVLVAVRRAAARLDLGRQPLPVLGIDDAGAELPDLAQSWAWTHVQVTGTGTPAAILTGDEPARTLARLLCPRKLDGDTAYVAALVPAFAQGVQAGLGQPVDPGPVLPAWDAGTTAVELPVYFSWEFATGPVGDFEELVARLRFQGLDADALAGLRVEVTGQPAGMPDAGTIRVPGALGNGGDTPPPVDPAVPARLRDLLEIPGTAPVHPDLPVALPAYARWHAGVRAASALGGTGWFAQLNLHPAARAVAALGTRIVQDRQEQLMAAAWAQAGEIERANRLLRQGQFAREASAGLHRRHLAPLPDATVLALAGPAHTRLLAGGGFTVAAWVAARRVPAGLFTVAARRIARPRGPFARRWPTGIAALIARANARDGGPGGPLVGRAPDRPPGMVSTDQIGERFDLPRVCTTGPEWWPKQPGPRREPHRGLAAVTRKVLAEHAKGFGPCSAPPPPDPLPVADLAKAVRTGLDPERAVTARIRARLTLPAGWSPPDALEPVLAAPEFPTPMYRAVAELAPDLLLPDANAVPGNSVCLVGTNPWFVQAVMAGLNHEIGRELLWRGFPTDQRGTCFRRFWDRAGAVPRLAGDRLDDIRPIPDWPLTQPLGAAGLPDGNGPAASQLVLLVRGELLRRYPRTTIYAAKAAWRSGAGGDPTLPDGAQEEHPLFGGSLPPDVTFFGFGISPADARGSDIDPGWYIVFQQQPTEARFGLDVGAPSAPTGTWGDLSWADVTLSGSGHALLGATDPITVDPAADARGLHFTTAATSAQIAAIVEQRPYRVAVHAAALLPEPPP</sequence>
<evidence type="ECO:0000313" key="2">
    <source>
        <dbReference type="Proteomes" id="UP000482960"/>
    </source>
</evidence>
<comment type="caution">
    <text evidence="1">The sequence shown here is derived from an EMBL/GenBank/DDBJ whole genome shotgun (WGS) entry which is preliminary data.</text>
</comment>
<dbReference type="Proteomes" id="UP000482960">
    <property type="component" value="Unassembled WGS sequence"/>
</dbReference>
<name>A0A6V8KS35_9ACTN</name>
<dbReference type="EMBL" id="BLPG01000001">
    <property type="protein sequence ID" value="GFJ86664.1"/>
    <property type="molecule type" value="Genomic_DNA"/>
</dbReference>
<reference evidence="1 2" key="2">
    <citation type="submission" date="2020-03" db="EMBL/GenBank/DDBJ databases">
        <authorList>
            <person name="Ichikawa N."/>
            <person name="Kimura A."/>
            <person name="Kitahashi Y."/>
            <person name="Uohara A."/>
        </authorList>
    </citation>
    <scope>NUCLEOTIDE SEQUENCE [LARGE SCALE GENOMIC DNA]</scope>
    <source>
        <strain evidence="1 2">NBRC 108638</strain>
    </source>
</reference>
<protein>
    <submittedName>
        <fullName evidence="1">Uncharacterized protein</fullName>
    </submittedName>
</protein>
<dbReference type="AlphaFoldDB" id="A0A6V8KS35"/>
<reference evidence="1 2" key="1">
    <citation type="submission" date="2020-03" db="EMBL/GenBank/DDBJ databases">
        <title>Whole genome shotgun sequence of Phytohabitans rumicis NBRC 108638.</title>
        <authorList>
            <person name="Komaki H."/>
            <person name="Tamura T."/>
        </authorList>
    </citation>
    <scope>NUCLEOTIDE SEQUENCE [LARGE SCALE GENOMIC DNA]</scope>
    <source>
        <strain evidence="1 2">NBRC 108638</strain>
    </source>
</reference>
<organism evidence="1 2">
    <name type="scientific">Phytohabitans rumicis</name>
    <dbReference type="NCBI Taxonomy" id="1076125"/>
    <lineage>
        <taxon>Bacteria</taxon>
        <taxon>Bacillati</taxon>
        <taxon>Actinomycetota</taxon>
        <taxon>Actinomycetes</taxon>
        <taxon>Micromonosporales</taxon>
        <taxon>Micromonosporaceae</taxon>
    </lineage>
</organism>
<keyword evidence="2" id="KW-1185">Reference proteome</keyword>
<proteinExistence type="predicted"/>
<accession>A0A6V8KS35</accession>
<gene>
    <name evidence="1" type="ORF">Prum_003060</name>
</gene>